<dbReference type="GO" id="GO:0032039">
    <property type="term" value="C:integrator complex"/>
    <property type="evidence" value="ECO:0007669"/>
    <property type="project" value="TreeGrafter"/>
</dbReference>
<gene>
    <name evidence="6" type="primary">Ints4</name>
</gene>
<dbReference type="SUPFAM" id="SSF48371">
    <property type="entry name" value="ARM repeat"/>
    <property type="match status" value="1"/>
</dbReference>
<keyword evidence="2" id="KW-0677">Repeat</keyword>
<reference evidence="6" key="1">
    <citation type="submission" date="2020-04" db="EMBL/GenBank/DDBJ databases">
        <authorList>
            <person name="Neveu A P."/>
        </authorList>
    </citation>
    <scope>NUCLEOTIDE SEQUENCE</scope>
    <source>
        <tissue evidence="6">Whole embryo</tissue>
    </source>
</reference>
<feature type="domain" description="INTS4 8 helical bundle" evidence="4">
    <location>
        <begin position="623"/>
        <end position="828"/>
    </location>
</feature>
<evidence type="ECO:0000256" key="2">
    <source>
        <dbReference type="ARBA" id="ARBA00022737"/>
    </source>
</evidence>
<dbReference type="PANTHER" id="PTHR20938:SF0">
    <property type="entry name" value="INTEGRATOR COMPLEX SUBUNIT 4"/>
    <property type="match status" value="1"/>
</dbReference>
<evidence type="ECO:0000313" key="6">
    <source>
        <dbReference type="EMBL" id="CAB3256446.1"/>
    </source>
</evidence>
<dbReference type="PANTHER" id="PTHR20938">
    <property type="entry name" value="INTEGRATOR COMPLEX SUBUNIT 4"/>
    <property type="match status" value="1"/>
</dbReference>
<dbReference type="Pfam" id="PF24493">
    <property type="entry name" value="INTS4_8HBD"/>
    <property type="match status" value="1"/>
</dbReference>
<dbReference type="AlphaFoldDB" id="A0A6F9DFG0"/>
<accession>A0A6F9DFG0</accession>
<dbReference type="InterPro" id="IPR057412">
    <property type="entry name" value="INTS4_C"/>
</dbReference>
<feature type="domain" description="Integrator complex subunit 4/Protein SIEL C-terminal Ig-like" evidence="5">
    <location>
        <begin position="838"/>
        <end position="970"/>
    </location>
</feature>
<organism evidence="6">
    <name type="scientific">Phallusia mammillata</name>
    <dbReference type="NCBI Taxonomy" id="59560"/>
    <lineage>
        <taxon>Eukaryota</taxon>
        <taxon>Metazoa</taxon>
        <taxon>Chordata</taxon>
        <taxon>Tunicata</taxon>
        <taxon>Ascidiacea</taxon>
        <taxon>Phlebobranchia</taxon>
        <taxon>Ascidiidae</taxon>
        <taxon>Phallusia</taxon>
    </lineage>
</organism>
<dbReference type="Pfam" id="PF02985">
    <property type="entry name" value="HEAT"/>
    <property type="match status" value="1"/>
</dbReference>
<dbReference type="GO" id="GO:0016180">
    <property type="term" value="P:snRNA processing"/>
    <property type="evidence" value="ECO:0007669"/>
    <property type="project" value="TreeGrafter"/>
</dbReference>
<name>A0A6F9DFG0_9ASCI</name>
<proteinExistence type="evidence at transcript level"/>
<dbReference type="InterPro" id="IPR016024">
    <property type="entry name" value="ARM-type_fold"/>
</dbReference>
<evidence type="ECO:0000256" key="1">
    <source>
        <dbReference type="ARBA" id="ARBA00004123"/>
    </source>
</evidence>
<evidence type="ECO:0000256" key="3">
    <source>
        <dbReference type="ARBA" id="ARBA00023242"/>
    </source>
</evidence>
<comment type="subcellular location">
    <subcellularLocation>
        <location evidence="1">Nucleus</location>
    </subcellularLocation>
</comment>
<evidence type="ECO:0000259" key="4">
    <source>
        <dbReference type="Pfam" id="PF24493"/>
    </source>
</evidence>
<dbReference type="InterPro" id="IPR000357">
    <property type="entry name" value="HEAT"/>
</dbReference>
<dbReference type="EMBL" id="LR786007">
    <property type="protein sequence ID" value="CAB3256446.1"/>
    <property type="molecule type" value="mRNA"/>
</dbReference>
<dbReference type="Pfam" id="PF25458">
    <property type="entry name" value="INTS4_C"/>
    <property type="match status" value="1"/>
</dbReference>
<protein>
    <submittedName>
        <fullName evidence="6">Integrator complex subunit 4</fullName>
    </submittedName>
</protein>
<dbReference type="InterPro" id="IPR011989">
    <property type="entry name" value="ARM-like"/>
</dbReference>
<keyword evidence="3" id="KW-0539">Nucleus</keyword>
<dbReference type="InterPro" id="IPR056235">
    <property type="entry name" value="INTS4_8HBD"/>
</dbReference>
<evidence type="ECO:0000259" key="5">
    <source>
        <dbReference type="Pfam" id="PF25458"/>
    </source>
</evidence>
<sequence length="974" mass="109597">MAVHLKKRAYEEFSHVIQEPARPQIKKLRLTKPSGTSSTAKYEEYELNLDGRSSTEVLAILMEFSRKFPVPAEYVQQCLESLIKHFHNERETAVRTKIAWLLGQLCSTIGYYPQAAVEKIIDLLNIEVSGKVLSQLWSSILSIALRLPQSFSVHEKLITMASSSLSNHHQEVRCQCLNVIGNLATTKSTIKLASEKRWDEANVHTLVADYFDDPEPRVRTSSLQALILMHQRGEQLEFSVYEQACSSLNDDYEQVRFTAAQLVWILSHIYPENYIKAPFSDDRMRLIDDAFAKICNMFNDSSYKVRAEAARLLGSMHLVSDNFLFQTLDKKLMSDLRKKKSLNEQAKERFVEEFSTGARWGEDAPRESAPDANNLMNSGACGAFVHGLEDEMMEVRMAAVDSLTELASQRSSPSFAQAALDFLVDCLNDEIEAVRLNAVNSLHKIVEHVTILEDQLDNVHSAMEDAAQEIREGIHHLLSSCSLMSKACLFDTVLMLLKNLNKYPQDRRSIWSTQQKLGEHHCNLVYSLVPQLLSCHPYFDTAEPQMDDPSYIAILILIFNAAKLCPSMTQLFPEHVIRHYQYLRDSIPDLVPQHLKLTTFTAGVDLCLQSPPRNSDINSDPNSFLERAMARIKHLQTHDSATQKSLLDSTIRDLRHAAKVAPSLASTAQCSADFLQAQLLLSKAVDAKGWAGSTHMSAQHLAFAKPAASQIIQLANDLEHLYLGLSSEEIALVKQIRFKAQALLFVLEMQEITHTRKGKISPTKLCEDFFSLVQEMKTYLNDRNITPDSFSRTCFNELLKLSSTRKSSLVVKLLQPLLMNYSVSTVSLNNKVIRSKVTVHEPQTNLDSPIVISAGLAASLHVDITTENLSNPLRELRIKVIYPDSKEQLFALLPTDVKQTKPFTHHIKSKVYLSNTQWTDSCAIKLAFVKVFPDNNISSVLNESGSSQSSQSVGQVLITKPVEVLFQPKPPTRV</sequence>
<dbReference type="Gene3D" id="1.25.10.10">
    <property type="entry name" value="Leucine-rich Repeat Variant"/>
    <property type="match status" value="3"/>
</dbReference>